<dbReference type="Gramene" id="NC7G0301140.1">
    <property type="protein sequence ID" value="NC7G0301140.1:cds"/>
    <property type="gene ID" value="NC7G0301140"/>
</dbReference>
<protein>
    <submittedName>
        <fullName evidence="1">Uncharacterized protein</fullName>
    </submittedName>
</protein>
<dbReference type="OMA" id="KDFPAPY"/>
<sequence length="135" mass="15775">MASSGSSSKSLIQSAVQTFKRFFRKPWEITGPCSHPEYRNAVPRANEYRRFCPATPNALPVIPTANPENVYDIKYFNRDRRRDLPPKRVTIYRKEDALKQMREKKTFDVTEFPRVFLTARMVQEQDSLPDGGYQK</sequence>
<evidence type="ECO:0000313" key="1">
    <source>
        <dbReference type="EMBL" id="VVW56310.1"/>
    </source>
</evidence>
<accession>A0A5K1F149</accession>
<dbReference type="OrthoDB" id="1904516at2759"/>
<dbReference type="PANTHER" id="PTHR36391">
    <property type="entry name" value="FURRY"/>
    <property type="match status" value="1"/>
</dbReference>
<proteinExistence type="predicted"/>
<gene>
    <name evidence="1" type="ORF">NYM_LOCUS24311</name>
</gene>
<organism evidence="1">
    <name type="scientific">Nymphaea colorata</name>
    <name type="common">pocket water lily</name>
    <dbReference type="NCBI Taxonomy" id="210225"/>
    <lineage>
        <taxon>Eukaryota</taxon>
        <taxon>Viridiplantae</taxon>
        <taxon>Streptophyta</taxon>
        <taxon>Embryophyta</taxon>
        <taxon>Tracheophyta</taxon>
        <taxon>Spermatophyta</taxon>
        <taxon>Magnoliopsida</taxon>
        <taxon>Nymphaeales</taxon>
        <taxon>Nymphaeaceae</taxon>
        <taxon>Nymphaea</taxon>
    </lineage>
</organism>
<dbReference type="EMBL" id="LR721785">
    <property type="protein sequence ID" value="VVW56310.1"/>
    <property type="molecule type" value="Genomic_DNA"/>
</dbReference>
<dbReference type="PANTHER" id="PTHR36391:SF1">
    <property type="entry name" value="FURRY"/>
    <property type="match status" value="1"/>
</dbReference>
<dbReference type="AlphaFoldDB" id="A0A5K1F149"/>
<name>A0A5K1F149_9MAGN</name>
<reference evidence="1" key="1">
    <citation type="submission" date="2019-09" db="EMBL/GenBank/DDBJ databases">
        <authorList>
            <person name="Zhang L."/>
        </authorList>
    </citation>
    <scope>NUCLEOTIDE SEQUENCE</scope>
</reference>